<comment type="caution">
    <text evidence="2">The sequence shown here is derived from an EMBL/GenBank/DDBJ whole genome shotgun (WGS) entry which is preliminary data.</text>
</comment>
<feature type="transmembrane region" description="Helical" evidence="1">
    <location>
        <begin position="38"/>
        <end position="58"/>
    </location>
</feature>
<feature type="transmembrane region" description="Helical" evidence="1">
    <location>
        <begin position="70"/>
        <end position="95"/>
    </location>
</feature>
<accession>A0A9D2GWD6</accession>
<keyword evidence="1" id="KW-1133">Transmembrane helix</keyword>
<evidence type="ECO:0000313" key="2">
    <source>
        <dbReference type="EMBL" id="HIZ89965.1"/>
    </source>
</evidence>
<dbReference type="Proteomes" id="UP000824176">
    <property type="component" value="Unassembled WGS sequence"/>
</dbReference>
<feature type="transmembrane region" description="Helical" evidence="1">
    <location>
        <begin position="204"/>
        <end position="230"/>
    </location>
</feature>
<reference evidence="2" key="1">
    <citation type="journal article" date="2021" name="PeerJ">
        <title>Extensive microbial diversity within the chicken gut microbiome revealed by metagenomics and culture.</title>
        <authorList>
            <person name="Gilroy R."/>
            <person name="Ravi A."/>
            <person name="Getino M."/>
            <person name="Pursley I."/>
            <person name="Horton D.L."/>
            <person name="Alikhan N.F."/>
            <person name="Baker D."/>
            <person name="Gharbi K."/>
            <person name="Hall N."/>
            <person name="Watson M."/>
            <person name="Adriaenssens E.M."/>
            <person name="Foster-Nyarko E."/>
            <person name="Jarju S."/>
            <person name="Secka A."/>
            <person name="Antonio M."/>
            <person name="Oren A."/>
            <person name="Chaudhuri R.R."/>
            <person name="La Ragione R."/>
            <person name="Hildebrand F."/>
            <person name="Pallen M.J."/>
        </authorList>
    </citation>
    <scope>NUCLEOTIDE SEQUENCE</scope>
    <source>
        <strain evidence="2">ChiW4-1371</strain>
    </source>
</reference>
<name>A0A9D2GWD6_9BACT</name>
<proteinExistence type="predicted"/>
<feature type="transmembrane region" description="Helical" evidence="1">
    <location>
        <begin position="127"/>
        <end position="147"/>
    </location>
</feature>
<evidence type="ECO:0000256" key="1">
    <source>
        <dbReference type="SAM" id="Phobius"/>
    </source>
</evidence>
<organism evidence="2 3">
    <name type="scientific">Candidatus Mucispirillum faecigallinarum</name>
    <dbReference type="NCBI Taxonomy" id="2838699"/>
    <lineage>
        <taxon>Bacteria</taxon>
        <taxon>Pseudomonadati</taxon>
        <taxon>Deferribacterota</taxon>
        <taxon>Deferribacteres</taxon>
        <taxon>Deferribacterales</taxon>
        <taxon>Mucispirillaceae</taxon>
        <taxon>Mucispirillum</taxon>
    </lineage>
</organism>
<reference evidence="2" key="2">
    <citation type="submission" date="2021-04" db="EMBL/GenBank/DDBJ databases">
        <authorList>
            <person name="Gilroy R."/>
        </authorList>
    </citation>
    <scope>NUCLEOTIDE SEQUENCE</scope>
    <source>
        <strain evidence="2">ChiW4-1371</strain>
    </source>
</reference>
<gene>
    <name evidence="2" type="ORF">H9804_08455</name>
</gene>
<protein>
    <submittedName>
        <fullName evidence="2">Uncharacterized protein</fullName>
    </submittedName>
</protein>
<feature type="transmembrane region" description="Helical" evidence="1">
    <location>
        <begin position="12"/>
        <end position="32"/>
    </location>
</feature>
<keyword evidence="1" id="KW-0812">Transmembrane</keyword>
<sequence>MSKINKKQGIAAIIIAYILMLYNSDDIYNIFSNYTAEFIINLLMTFAAYILIFTYGSWKVKKNKINETVYYISTMISGIFYLVIIYVTMINPYIFNLNMDKLYMLISNEVTYIFIDSVSIFDYNDIIYKYAGIYAGLLIMTIISAVLSNKEGISGKNDNNKINIDYNAVNQYNFQNIENDNDIYLLAGEQKAGKAASIITGMKAGLIIIMCRGMSGILLVIYHEIMYLLYK</sequence>
<dbReference type="AlphaFoldDB" id="A0A9D2GWD6"/>
<evidence type="ECO:0000313" key="3">
    <source>
        <dbReference type="Proteomes" id="UP000824176"/>
    </source>
</evidence>
<keyword evidence="1" id="KW-0472">Membrane</keyword>
<dbReference type="EMBL" id="DXAQ01000127">
    <property type="protein sequence ID" value="HIZ89965.1"/>
    <property type="molecule type" value="Genomic_DNA"/>
</dbReference>